<dbReference type="EMBL" id="HG001634">
    <property type="protein sequence ID" value="CDF33113.1"/>
    <property type="molecule type" value="Genomic_DNA"/>
</dbReference>
<dbReference type="GO" id="GO:0000103">
    <property type="term" value="P:sulfate assimilation"/>
    <property type="evidence" value="ECO:0007669"/>
    <property type="project" value="TreeGrafter"/>
</dbReference>
<dbReference type="Proteomes" id="UP000012073">
    <property type="component" value="Unassembled WGS sequence"/>
</dbReference>
<organism evidence="7 8">
    <name type="scientific">Chondrus crispus</name>
    <name type="common">Carrageen Irish moss</name>
    <name type="synonym">Polymorpha crispa</name>
    <dbReference type="NCBI Taxonomy" id="2769"/>
    <lineage>
        <taxon>Eukaryota</taxon>
        <taxon>Rhodophyta</taxon>
        <taxon>Florideophyceae</taxon>
        <taxon>Rhodymeniophycidae</taxon>
        <taxon>Gigartinales</taxon>
        <taxon>Gigartinaceae</taxon>
        <taxon>Chondrus</taxon>
    </lineage>
</organism>
<accession>R7Q5K5</accession>
<dbReference type="Gramene" id="CDF33113">
    <property type="protein sequence ID" value="CDF33113"/>
    <property type="gene ID" value="CHC_T00008597001"/>
</dbReference>
<feature type="binding site" evidence="6">
    <location>
        <position position="123"/>
    </location>
    <ligand>
        <name>Mg(2+)</name>
        <dbReference type="ChEBI" id="CHEBI:18420"/>
        <label>1</label>
        <note>catalytic</note>
    </ligand>
</feature>
<evidence type="ECO:0000256" key="6">
    <source>
        <dbReference type="PIRSR" id="PIRSR600760-2"/>
    </source>
</evidence>
<dbReference type="RefSeq" id="XP_005712916.1">
    <property type="nucleotide sequence ID" value="XM_005712859.1"/>
</dbReference>
<reference evidence="8" key="1">
    <citation type="journal article" date="2013" name="Proc. Natl. Acad. Sci. U.S.A.">
        <title>Genome structure and metabolic features in the red seaweed Chondrus crispus shed light on evolution of the Archaeplastida.</title>
        <authorList>
            <person name="Collen J."/>
            <person name="Porcel B."/>
            <person name="Carre W."/>
            <person name="Ball S.G."/>
            <person name="Chaparro C."/>
            <person name="Tonon T."/>
            <person name="Barbeyron T."/>
            <person name="Michel G."/>
            <person name="Noel B."/>
            <person name="Valentin K."/>
            <person name="Elias M."/>
            <person name="Artiguenave F."/>
            <person name="Arun A."/>
            <person name="Aury J.M."/>
            <person name="Barbosa-Neto J.F."/>
            <person name="Bothwell J.H."/>
            <person name="Bouget F.Y."/>
            <person name="Brillet L."/>
            <person name="Cabello-Hurtado F."/>
            <person name="Capella-Gutierrez S."/>
            <person name="Charrier B."/>
            <person name="Cladiere L."/>
            <person name="Cock J.M."/>
            <person name="Coelho S.M."/>
            <person name="Colleoni C."/>
            <person name="Czjzek M."/>
            <person name="Da Silva C."/>
            <person name="Delage L."/>
            <person name="Denoeud F."/>
            <person name="Deschamps P."/>
            <person name="Dittami S.M."/>
            <person name="Gabaldon T."/>
            <person name="Gachon C.M."/>
            <person name="Groisillier A."/>
            <person name="Herve C."/>
            <person name="Jabbari K."/>
            <person name="Katinka M."/>
            <person name="Kloareg B."/>
            <person name="Kowalczyk N."/>
            <person name="Labadie K."/>
            <person name="Leblanc C."/>
            <person name="Lopez P.J."/>
            <person name="McLachlan D.H."/>
            <person name="Meslet-Cladiere L."/>
            <person name="Moustafa A."/>
            <person name="Nehr Z."/>
            <person name="Nyvall Collen P."/>
            <person name="Panaud O."/>
            <person name="Partensky F."/>
            <person name="Poulain J."/>
            <person name="Rensing S.A."/>
            <person name="Rousvoal S."/>
            <person name="Samson G."/>
            <person name="Symeonidi A."/>
            <person name="Weissenbach J."/>
            <person name="Zambounis A."/>
            <person name="Wincker P."/>
            <person name="Boyen C."/>
        </authorList>
    </citation>
    <scope>NUCLEOTIDE SEQUENCE [LARGE SCALE GENOMIC DNA]</scope>
    <source>
        <strain evidence="8">cv. Stackhouse</strain>
    </source>
</reference>
<dbReference type="OrthoDB" id="411145at2759"/>
<evidence type="ECO:0000256" key="1">
    <source>
        <dbReference type="ARBA" id="ARBA00001946"/>
    </source>
</evidence>
<feature type="binding site" evidence="6">
    <location>
        <position position="265"/>
    </location>
    <ligand>
        <name>Mg(2+)</name>
        <dbReference type="ChEBI" id="CHEBI:18420"/>
        <label>1</label>
        <note>catalytic</note>
    </ligand>
</feature>
<proteinExistence type="inferred from homology"/>
<dbReference type="GO" id="GO:0008441">
    <property type="term" value="F:3'(2'),5'-bisphosphate nucleotidase activity"/>
    <property type="evidence" value="ECO:0007669"/>
    <property type="project" value="TreeGrafter"/>
</dbReference>
<dbReference type="InterPro" id="IPR000760">
    <property type="entry name" value="Inositol_monophosphatase-like"/>
</dbReference>
<dbReference type="PANTHER" id="PTHR43200:SF6">
    <property type="entry name" value="3'(2'),5'-BISPHOSPHATE NUCLEOTIDASE"/>
    <property type="match status" value="1"/>
</dbReference>
<dbReference type="KEGG" id="ccp:CHC_T00008597001"/>
<dbReference type="InterPro" id="IPR020583">
    <property type="entry name" value="Inositol_monoP_metal-BS"/>
</dbReference>
<gene>
    <name evidence="7" type="ORF">CHC_T00008597001</name>
</gene>
<dbReference type="STRING" id="2769.R7Q5K5"/>
<evidence type="ECO:0000313" key="8">
    <source>
        <dbReference type="Proteomes" id="UP000012073"/>
    </source>
</evidence>
<keyword evidence="4" id="KW-0378">Hydrolase</keyword>
<sequence length="329" mass="34905">MSAWAIPPFACSSSLPQEKRLCLSTAVQAMHICLYAPRVCALTKTDASPVSAADVAIQATVTRSLRAAFPQDALIAEEDRDVVLADLALTLAAQELLTFDVAGALQETDRDGHGRCWTLDPIDGTKGFLSGRGYAVGLALLAEAGAEGAPEPLLAALTLPSEGIALLAEPGMRELHVYALDGALAKETLGSALDIDRFKPRRLKKRHPGMEHVWLLSGTEDLHLSGRPPWTHLCCGSLVKYAAVARQRAFAFVQVLPERHAHVWDHAAGIACVLAAGGRVTDEMGGEVLLGCGQRKDALKLQSGDAIVATGKAVSHQRVCEEVRAALMG</sequence>
<dbReference type="GO" id="GO:0046872">
    <property type="term" value="F:metal ion binding"/>
    <property type="evidence" value="ECO:0007669"/>
    <property type="project" value="UniProtKB-KW"/>
</dbReference>
<evidence type="ECO:0000256" key="5">
    <source>
        <dbReference type="ARBA" id="ARBA00022842"/>
    </source>
</evidence>
<protein>
    <submittedName>
        <fullName evidence="7">3'(2'),5'-bisphosphate nucleotidase, SAL3</fullName>
    </submittedName>
</protein>
<keyword evidence="8" id="KW-1185">Reference proteome</keyword>
<comment type="similarity">
    <text evidence="2">Belongs to the inositol monophosphatase superfamily.</text>
</comment>
<feature type="binding site" evidence="6">
    <location>
        <position position="122"/>
    </location>
    <ligand>
        <name>Mg(2+)</name>
        <dbReference type="ChEBI" id="CHEBI:18420"/>
        <label>1</label>
        <note>catalytic</note>
    </ligand>
</feature>
<feature type="binding site" evidence="6">
    <location>
        <position position="120"/>
    </location>
    <ligand>
        <name>Mg(2+)</name>
        <dbReference type="ChEBI" id="CHEBI:18420"/>
        <label>1</label>
        <note>catalytic</note>
    </ligand>
</feature>
<dbReference type="PROSITE" id="PS00629">
    <property type="entry name" value="IMP_1"/>
    <property type="match status" value="1"/>
</dbReference>
<feature type="binding site" evidence="6">
    <location>
        <position position="77"/>
    </location>
    <ligand>
        <name>Mg(2+)</name>
        <dbReference type="ChEBI" id="CHEBI:18420"/>
        <label>1</label>
        <note>catalytic</note>
    </ligand>
</feature>
<name>R7Q5K5_CHOCR</name>
<dbReference type="SUPFAM" id="SSF56655">
    <property type="entry name" value="Carbohydrate phosphatase"/>
    <property type="match status" value="1"/>
</dbReference>
<dbReference type="InterPro" id="IPR051090">
    <property type="entry name" value="Inositol_monoP_superfamily"/>
</dbReference>
<dbReference type="Gene3D" id="3.40.190.80">
    <property type="match status" value="1"/>
</dbReference>
<evidence type="ECO:0000313" key="7">
    <source>
        <dbReference type="EMBL" id="CDF33113.1"/>
    </source>
</evidence>
<comment type="cofactor">
    <cofactor evidence="1 6">
        <name>Mg(2+)</name>
        <dbReference type="ChEBI" id="CHEBI:18420"/>
    </cofactor>
</comment>
<evidence type="ECO:0000256" key="3">
    <source>
        <dbReference type="ARBA" id="ARBA00022723"/>
    </source>
</evidence>
<dbReference type="Gene3D" id="3.30.540.10">
    <property type="entry name" value="Fructose-1,6-Bisphosphatase, subunit A, domain 1"/>
    <property type="match status" value="1"/>
</dbReference>
<dbReference type="Pfam" id="PF00459">
    <property type="entry name" value="Inositol_P"/>
    <property type="match status" value="1"/>
</dbReference>
<dbReference type="AlphaFoldDB" id="R7Q5K5"/>
<keyword evidence="3 6" id="KW-0479">Metal-binding</keyword>
<dbReference type="PhylomeDB" id="R7Q5K5"/>
<dbReference type="PRINTS" id="PR00377">
    <property type="entry name" value="IMPHPHTASES"/>
</dbReference>
<dbReference type="PANTHER" id="PTHR43200">
    <property type="entry name" value="PHOSPHATASE"/>
    <property type="match status" value="1"/>
</dbReference>
<keyword evidence="5 6" id="KW-0460">Magnesium</keyword>
<dbReference type="GeneID" id="17320641"/>
<evidence type="ECO:0000256" key="2">
    <source>
        <dbReference type="ARBA" id="ARBA00009759"/>
    </source>
</evidence>
<evidence type="ECO:0000256" key="4">
    <source>
        <dbReference type="ARBA" id="ARBA00022801"/>
    </source>
</evidence>